<evidence type="ECO:0000256" key="5">
    <source>
        <dbReference type="ARBA" id="ARBA00023136"/>
    </source>
</evidence>
<organism evidence="9 10">
    <name type="scientific">Salmo trutta</name>
    <name type="common">Brown trout</name>
    <dbReference type="NCBI Taxonomy" id="8032"/>
    <lineage>
        <taxon>Eukaryota</taxon>
        <taxon>Metazoa</taxon>
        <taxon>Chordata</taxon>
        <taxon>Craniata</taxon>
        <taxon>Vertebrata</taxon>
        <taxon>Euteleostomi</taxon>
        <taxon>Actinopterygii</taxon>
        <taxon>Neopterygii</taxon>
        <taxon>Teleostei</taxon>
        <taxon>Protacanthopterygii</taxon>
        <taxon>Salmoniformes</taxon>
        <taxon>Salmonidae</taxon>
        <taxon>Salmoninae</taxon>
        <taxon>Salmo</taxon>
    </lineage>
</organism>
<proteinExistence type="inferred from homology"/>
<evidence type="ECO:0000256" key="4">
    <source>
        <dbReference type="ARBA" id="ARBA00022989"/>
    </source>
</evidence>
<dbReference type="Pfam" id="PF24160">
    <property type="entry name" value="UVB_sens_C"/>
    <property type="match status" value="1"/>
</dbReference>
<reference evidence="9" key="1">
    <citation type="submission" date="2021-04" db="EMBL/GenBank/DDBJ databases">
        <authorList>
            <consortium name="Wellcome Sanger Institute Data Sharing"/>
        </authorList>
    </citation>
    <scope>NUCLEOTIDE SEQUENCE [LARGE SCALE GENOMIC DNA]</scope>
</reference>
<evidence type="ECO:0000256" key="1">
    <source>
        <dbReference type="ARBA" id="ARBA00004370"/>
    </source>
</evidence>
<evidence type="ECO:0000313" key="9">
    <source>
        <dbReference type="Ensembl" id="ENSSTUP00000000029.1"/>
    </source>
</evidence>
<dbReference type="Ensembl" id="ENSSTUT00000000066.1">
    <property type="protein sequence ID" value="ENSSTUP00000000029.1"/>
    <property type="gene ID" value="ENSSTUG00000000058.1"/>
</dbReference>
<gene>
    <name evidence="9" type="primary">RUSF1</name>
    <name evidence="9" type="synonym">rusf1</name>
</gene>
<dbReference type="InterPro" id="IPR006968">
    <property type="entry name" value="RUS_fam"/>
</dbReference>
<feature type="transmembrane region" description="Helical" evidence="6">
    <location>
        <begin position="184"/>
        <end position="201"/>
    </location>
</feature>
<dbReference type="GeneTree" id="ENSGT00390000000050"/>
<feature type="domain" description="Root UVB sensitive protein C-terminal" evidence="8">
    <location>
        <begin position="299"/>
        <end position="323"/>
    </location>
</feature>
<keyword evidence="4 6" id="KW-1133">Transmembrane helix</keyword>
<reference evidence="9" key="2">
    <citation type="submission" date="2025-08" db="UniProtKB">
        <authorList>
            <consortium name="Ensembl"/>
        </authorList>
    </citation>
    <scope>IDENTIFICATION</scope>
</reference>
<accession>A0A673VIH9</accession>
<dbReference type="InterPro" id="IPR054549">
    <property type="entry name" value="UVB_sens_RUS_dom"/>
</dbReference>
<evidence type="ECO:0000256" key="3">
    <source>
        <dbReference type="ARBA" id="ARBA00022692"/>
    </source>
</evidence>
<dbReference type="PANTHER" id="PTHR12770:SF31">
    <property type="entry name" value="RUS FAMILY MEMBER 1"/>
    <property type="match status" value="1"/>
</dbReference>
<keyword evidence="10" id="KW-1185">Reference proteome</keyword>
<dbReference type="InterPro" id="IPR055412">
    <property type="entry name" value="UVB_sens_C"/>
</dbReference>
<keyword evidence="5 6" id="KW-0472">Membrane</keyword>
<dbReference type="Proteomes" id="UP000472277">
    <property type="component" value="Chromosome 1"/>
</dbReference>
<dbReference type="Pfam" id="PF04884">
    <property type="entry name" value="UVB_sens_prot"/>
    <property type="match status" value="1"/>
</dbReference>
<dbReference type="GO" id="GO:0016020">
    <property type="term" value="C:membrane"/>
    <property type="evidence" value="ECO:0007669"/>
    <property type="project" value="UniProtKB-SubCell"/>
</dbReference>
<sequence>MKREREGGNGGTTGKTIIGVFKSVFLPQGYPESVSGDYLQYQFWDTLQAFSSSLSGTLATQASLRGVGVGNQEATVAAATITWLLRDGTGMLGRILFAWLKGNKLDSEAKKWRLVADVLNDIAMFMEILAPNFPTCFTLIVCSAGIFKSIVGVAGGATRAALTLHQARRDNMADISAKDGSQETLVNLAGLLVSLILIPLVTDNPLLTFVLFFLFTILHLFANYKAVRSVVMETLNEARLAIVLHQYLRDGRVLAPLEANHKEPVFLGMADIHLNQCLSMLCYNSVITFSSMLSLFPFPQDHWELVHESHKLMDQIFQPFLKGKLSVTRYAQSVAVYSHRVCWDVVSGVRSAKPRVCPSPQGIVWKLKLIYCICTQFKNYTAQKNKGNTKITHPRSE</sequence>
<comment type="subcellular location">
    <subcellularLocation>
        <location evidence="1">Membrane</location>
    </subcellularLocation>
</comment>
<evidence type="ECO:0000256" key="2">
    <source>
        <dbReference type="ARBA" id="ARBA00007558"/>
    </source>
</evidence>
<evidence type="ECO:0000259" key="8">
    <source>
        <dbReference type="Pfam" id="PF24160"/>
    </source>
</evidence>
<dbReference type="PANTHER" id="PTHR12770">
    <property type="entry name" value="RUS1 FAMILY PROTEIN C16ORF58"/>
    <property type="match status" value="1"/>
</dbReference>
<dbReference type="AlphaFoldDB" id="A0A673VIH9"/>
<keyword evidence="3 6" id="KW-0812">Transmembrane</keyword>
<evidence type="ECO:0000259" key="7">
    <source>
        <dbReference type="Pfam" id="PF04884"/>
    </source>
</evidence>
<feature type="domain" description="Protein root UVB sensitive/RUS" evidence="7">
    <location>
        <begin position="15"/>
        <end position="250"/>
    </location>
</feature>
<name>A0A673VIH9_SALTR</name>
<protein>
    <submittedName>
        <fullName evidence="9">RUS family member 1</fullName>
    </submittedName>
</protein>
<evidence type="ECO:0000313" key="10">
    <source>
        <dbReference type="Proteomes" id="UP000472277"/>
    </source>
</evidence>
<reference evidence="9" key="3">
    <citation type="submission" date="2025-09" db="UniProtKB">
        <authorList>
            <consortium name="Ensembl"/>
        </authorList>
    </citation>
    <scope>IDENTIFICATION</scope>
</reference>
<feature type="transmembrane region" description="Helical" evidence="6">
    <location>
        <begin position="207"/>
        <end position="224"/>
    </location>
</feature>
<evidence type="ECO:0000256" key="6">
    <source>
        <dbReference type="SAM" id="Phobius"/>
    </source>
</evidence>
<comment type="similarity">
    <text evidence="2">Belongs to the RUS1 family.</text>
</comment>